<feature type="transmembrane region" description="Helical" evidence="1">
    <location>
        <begin position="12"/>
        <end position="33"/>
    </location>
</feature>
<protein>
    <submittedName>
        <fullName evidence="2">PepSY-associated TM helix domain-containing protein</fullName>
    </submittedName>
</protein>
<accession>A0ABV7L1U3</accession>
<feature type="transmembrane region" description="Helical" evidence="1">
    <location>
        <begin position="330"/>
        <end position="351"/>
    </location>
</feature>
<evidence type="ECO:0000313" key="3">
    <source>
        <dbReference type="Proteomes" id="UP001595528"/>
    </source>
</evidence>
<dbReference type="Proteomes" id="UP001595528">
    <property type="component" value="Unassembled WGS sequence"/>
</dbReference>
<dbReference type="InterPro" id="IPR005625">
    <property type="entry name" value="PepSY-ass_TM"/>
</dbReference>
<dbReference type="EMBL" id="JBHRTR010000028">
    <property type="protein sequence ID" value="MFC3228257.1"/>
    <property type="molecule type" value="Genomic_DNA"/>
</dbReference>
<keyword evidence="1" id="KW-0472">Membrane</keyword>
<evidence type="ECO:0000313" key="2">
    <source>
        <dbReference type="EMBL" id="MFC3228257.1"/>
    </source>
</evidence>
<reference evidence="3" key="1">
    <citation type="journal article" date="2019" name="Int. J. Syst. Evol. Microbiol.">
        <title>The Global Catalogue of Microorganisms (GCM) 10K type strain sequencing project: providing services to taxonomists for standard genome sequencing and annotation.</title>
        <authorList>
            <consortium name="The Broad Institute Genomics Platform"/>
            <consortium name="The Broad Institute Genome Sequencing Center for Infectious Disease"/>
            <person name="Wu L."/>
            <person name="Ma J."/>
        </authorList>
    </citation>
    <scope>NUCLEOTIDE SEQUENCE [LARGE SCALE GENOMIC DNA]</scope>
    <source>
        <strain evidence="3">KCTC 42964</strain>
    </source>
</reference>
<dbReference type="RefSeq" id="WP_379901205.1">
    <property type="nucleotide sequence ID" value="NZ_JBHRTR010000028.1"/>
</dbReference>
<sequence length="373" mass="42025">MRYRHLRTLHLWLTFAAGLPLLVLSLTGALLVFGPETDLLLEADVRTVTPPSAAGRAAEPRPYSELVAAIAAQKPDLQPWSLGLRQDPEEAWSVWLAKGAGYLLIDPYRAIVLDHQGAKESFYGTVTAIHRWWLVKGPARAWVRHLISAAALLLLVQVLVGLWLYLWPPKRLKRLAIKRGRMAVLRIHQLTGLLTGLVLMVIAFTGMAIHWNAEMKEVVEFFGGPIREVQPPAFDGLATIADLDAAVRTGRAVMPEADLLHVRLPQRPGDAIAMGLRHDDLEVPSRVWVGDEPPRVLFVDDRRDVTTAEWLWHFRYHIHYGDFAGTWLRVIWIFMSLLPAAFIGTGIWLYLRRRPRRHRSDAATVAAGQVPLR</sequence>
<organism evidence="2 3">
    <name type="scientific">Marinibaculum pumilum</name>
    <dbReference type="NCBI Taxonomy" id="1766165"/>
    <lineage>
        <taxon>Bacteria</taxon>
        <taxon>Pseudomonadati</taxon>
        <taxon>Pseudomonadota</taxon>
        <taxon>Alphaproteobacteria</taxon>
        <taxon>Rhodospirillales</taxon>
        <taxon>Rhodospirillaceae</taxon>
        <taxon>Marinibaculum</taxon>
    </lineage>
</organism>
<keyword evidence="1" id="KW-1133">Transmembrane helix</keyword>
<dbReference type="Pfam" id="PF03929">
    <property type="entry name" value="PepSY_TM"/>
    <property type="match status" value="1"/>
</dbReference>
<keyword evidence="3" id="KW-1185">Reference proteome</keyword>
<keyword evidence="1" id="KW-0812">Transmembrane</keyword>
<comment type="caution">
    <text evidence="2">The sequence shown here is derived from an EMBL/GenBank/DDBJ whole genome shotgun (WGS) entry which is preliminary data.</text>
</comment>
<dbReference type="PANTHER" id="PTHR34219">
    <property type="entry name" value="IRON-REGULATED INNER MEMBRANE PROTEIN-RELATED"/>
    <property type="match status" value="1"/>
</dbReference>
<proteinExistence type="predicted"/>
<evidence type="ECO:0000256" key="1">
    <source>
        <dbReference type="SAM" id="Phobius"/>
    </source>
</evidence>
<name>A0ABV7L1U3_9PROT</name>
<feature type="transmembrane region" description="Helical" evidence="1">
    <location>
        <begin position="142"/>
        <end position="166"/>
    </location>
</feature>
<feature type="transmembrane region" description="Helical" evidence="1">
    <location>
        <begin position="187"/>
        <end position="211"/>
    </location>
</feature>
<gene>
    <name evidence="2" type="ORF">ACFOGJ_13510</name>
</gene>